<dbReference type="STRING" id="797302.Halru_1574"/>
<name>L0ID78_HALRX</name>
<dbReference type="HOGENOM" id="CLU_489691_0_0_2"/>
<feature type="compositionally biased region" description="Acidic residues" evidence="1">
    <location>
        <begin position="339"/>
        <end position="461"/>
    </location>
</feature>
<feature type="compositionally biased region" description="Acidic residues" evidence="1">
    <location>
        <begin position="319"/>
        <end position="330"/>
    </location>
</feature>
<evidence type="ECO:0008006" key="4">
    <source>
        <dbReference type="Google" id="ProtNLM"/>
    </source>
</evidence>
<dbReference type="eggNOG" id="arCOG03730">
    <property type="taxonomic scope" value="Archaea"/>
</dbReference>
<feature type="compositionally biased region" description="Low complexity" evidence="1">
    <location>
        <begin position="268"/>
        <end position="301"/>
    </location>
</feature>
<organism evidence="2 3">
    <name type="scientific">Halovivax ruber (strain DSM 18193 / JCM 13892 / XH-70)</name>
    <dbReference type="NCBI Taxonomy" id="797302"/>
    <lineage>
        <taxon>Archaea</taxon>
        <taxon>Methanobacteriati</taxon>
        <taxon>Methanobacteriota</taxon>
        <taxon>Stenosarchaea group</taxon>
        <taxon>Halobacteria</taxon>
        <taxon>Halobacteriales</taxon>
        <taxon>Natrialbaceae</taxon>
        <taxon>Halovivax</taxon>
    </lineage>
</organism>
<keyword evidence="3" id="KW-1185">Reference proteome</keyword>
<evidence type="ECO:0000313" key="2">
    <source>
        <dbReference type="EMBL" id="AGB16181.1"/>
    </source>
</evidence>
<feature type="compositionally biased region" description="Low complexity" evidence="1">
    <location>
        <begin position="309"/>
        <end position="318"/>
    </location>
</feature>
<reference evidence="2" key="1">
    <citation type="submission" date="2011-09" db="EMBL/GenBank/DDBJ databases">
        <title>Complete sequence of Halovivax ruber XH-70.</title>
        <authorList>
            <consortium name="US DOE Joint Genome Institute"/>
            <person name="Lucas S."/>
            <person name="Han J."/>
            <person name="Lapidus A."/>
            <person name="Cheng J.-F."/>
            <person name="Goodwin L."/>
            <person name="Pitluck S."/>
            <person name="Peters L."/>
            <person name="Mikhailova N."/>
            <person name="Davenport K."/>
            <person name="Detter J.C."/>
            <person name="Han C."/>
            <person name="Tapia R."/>
            <person name="Land M."/>
            <person name="Hauser L."/>
            <person name="Kyrpides N."/>
            <person name="Ivanova N."/>
            <person name="Pagani I."/>
            <person name="Sproer C."/>
            <person name="Anderson I."/>
            <person name="Woyke T."/>
        </authorList>
    </citation>
    <scope>NUCLEOTIDE SEQUENCE</scope>
    <source>
        <strain evidence="2">XH-70</strain>
    </source>
</reference>
<feature type="compositionally biased region" description="Acidic residues" evidence="1">
    <location>
        <begin position="513"/>
        <end position="524"/>
    </location>
</feature>
<dbReference type="OrthoDB" id="214631at2157"/>
<feature type="compositionally biased region" description="Acidic residues" evidence="1">
    <location>
        <begin position="472"/>
        <end position="482"/>
    </location>
</feature>
<dbReference type="EMBL" id="CP003050">
    <property type="protein sequence ID" value="AGB16181.1"/>
    <property type="molecule type" value="Genomic_DNA"/>
</dbReference>
<dbReference type="RefSeq" id="WP_015300822.1">
    <property type="nucleotide sequence ID" value="NC_019964.1"/>
</dbReference>
<evidence type="ECO:0000313" key="3">
    <source>
        <dbReference type="Proteomes" id="UP000010846"/>
    </source>
</evidence>
<proteinExistence type="predicted"/>
<dbReference type="GeneID" id="14376361"/>
<feature type="region of interest" description="Disordered" evidence="1">
    <location>
        <begin position="221"/>
        <end position="525"/>
    </location>
</feature>
<evidence type="ECO:0000256" key="1">
    <source>
        <dbReference type="SAM" id="MobiDB-lite"/>
    </source>
</evidence>
<feature type="compositionally biased region" description="Acidic residues" evidence="1">
    <location>
        <begin position="256"/>
        <end position="267"/>
    </location>
</feature>
<sequence>MSTNGSDDENRPGREVAYRLFATEFDDSVVSYAESDEERAPNYVISPTGARLNRIFVVGTLTEVTDVNDEMVRARVVDPTGAFVVYAGQYQPDALAFLERAEPPAFVAVSGKARTFEPDDGDQVYTSIRPESLAIVDAPTRDRWVVDTAEHTIDRIETYAAAADLDVDDSTLSEVLRANGLPDGPAEGIPLATHHYGTTPAYLDDLREVAIDAVRVVAEDKSQVEATAGSPTETASDAPSYATLADGRSLSIPDDLTTDEIGDDTAVDDVATSTDASAGSAVGTASASPTDSTDDTTASDAVTDDVSDSSETAAAAEPTETEPEADESEGESANTRSEDEGEASDSTEDDEETTDSTGDELGDFETEPSTDADDPIDESVDEASADDSTDGEDEELAADEAAEQASDGDEDSPTDEDVGPTDDEPVVELDTDADDLDPDDFEDGMYELDEDERAAVEEEYGTDFTTGTDVGEPGEADIDVPDAADVAPEGDGPAEDAETSTSGPETDSAASDATDEDATGEDLDLQTRVVEAMGELDDGEGAERSAVVELVADETDADEAAIDDAIQDALMGGECFEPAEDRLQAI</sequence>
<dbReference type="AlphaFoldDB" id="L0ID78"/>
<protein>
    <recommendedName>
        <fullName evidence="4">Rpa-associated protein</fullName>
    </recommendedName>
</protein>
<dbReference type="eggNOG" id="arCOG02258">
    <property type="taxonomic scope" value="Archaea"/>
</dbReference>
<dbReference type="Proteomes" id="UP000010846">
    <property type="component" value="Chromosome"/>
</dbReference>
<gene>
    <name evidence="2" type="ordered locus">Halru_1574</name>
</gene>
<dbReference type="KEGG" id="hru:Halru_1574"/>
<accession>L0ID78</accession>